<feature type="region of interest" description="Disordered" evidence="9">
    <location>
        <begin position="1"/>
        <end position="150"/>
    </location>
</feature>
<dbReference type="PANTHER" id="PTHR11003">
    <property type="entry name" value="POTASSIUM CHANNEL, SUBFAMILY K"/>
    <property type="match status" value="1"/>
</dbReference>
<dbReference type="GeneID" id="22892319"/>
<evidence type="ECO:0000256" key="10">
    <source>
        <dbReference type="SAM" id="Phobius"/>
    </source>
</evidence>
<dbReference type="GO" id="GO:0030322">
    <property type="term" value="P:stabilization of membrane potential"/>
    <property type="evidence" value="ECO:0007669"/>
    <property type="project" value="TreeGrafter"/>
</dbReference>
<dbReference type="InterPro" id="IPR013099">
    <property type="entry name" value="K_chnl_dom"/>
</dbReference>
<dbReference type="Pfam" id="PF07885">
    <property type="entry name" value="Ion_trans_2"/>
    <property type="match status" value="2"/>
</dbReference>
<feature type="compositionally biased region" description="Basic and acidic residues" evidence="9">
    <location>
        <begin position="8"/>
        <end position="23"/>
    </location>
</feature>
<gene>
    <name evidence="12" type="ORF">AOL_s00076g530</name>
</gene>
<sequence length="777" mass="88441">MNDAGADEAIKDLAESHAREPDLNRFLSPTYNHNNKRSSRPNSETSSVNSVPTQSSQKDNVGIGPSRPPHRTSCFWERFSHDSREDEEEEVENVRRSRSGDAGLETRGPDTRNGSTNSSSPMREVEGDLAGPNVGGDEEENIRELQEMERKGEEDEQLPGVYFFLSTAFPLISATLGPIANVTSICALAVPWRVYIPPNSFSPLDDSYKISDPTWSLALNAVSLACGFAANIILLLNLSRRIRSAHLQPITITLWYLASFLLIALLACYRQYLYSVPRENHTWSQAFYYGIIAASLYFLIATLLVGNYIGVLTGKYAKQFTLTIAQRTLMLQTMSLMGWLCLGAGVFAKLEGWAYLDGIYFCDTTFLVIGLGDYTLTTKAGRALLFPYATIGIVTVGLIVSSIRGLVLERGKRKVRRRLLEKQREVIVDGGEHGVVDRAESQKERFELMRKVQDRADRKRKWMSLCTSVTFFLVFWLGGAFVFMEAEKDQKWTYFQSLYFCYTTILTIGYGDFTPTSNSAKPFFVIWTLLAVPMMTILVSNLGDTIIVIIKNVTLWLGEWTILPEEKLPDLGGRNRWLKTETQRRRQRRIQGSEKFQQAQREREEQRHRELRDDDEEDIEEKRALERIGTGLINREGKERDTGSGEERNKRLFHDLAFSIQKLMPDLASNSPKQYGYEEWSSYLKLINMQDPRSRIQPAPRVGEAGVERHPKDDWLGENSPLMSRQSETEWLLTRLCSRLEACLREERDNEKKKRKGKARIEGLDIGGDSAEIFKST</sequence>
<feature type="transmembrane region" description="Helical" evidence="10">
    <location>
        <begin position="462"/>
        <end position="482"/>
    </location>
</feature>
<dbReference type="PANTHER" id="PTHR11003:SF342">
    <property type="entry name" value="OUTWARD-RECTIFIER POTASSIUM CHANNEL TOK1"/>
    <property type="match status" value="1"/>
</dbReference>
<evidence type="ECO:0000256" key="7">
    <source>
        <dbReference type="ARBA" id="ARBA00023303"/>
    </source>
</evidence>
<evidence type="ECO:0000313" key="13">
    <source>
        <dbReference type="Proteomes" id="UP000008784"/>
    </source>
</evidence>
<comment type="similarity">
    <text evidence="8">Belongs to the two pore domain potassium channel (TC 1.A.1.8) family.</text>
</comment>
<dbReference type="OMA" id="IRYTWHE"/>
<dbReference type="HOGENOM" id="CLU_013394_0_0_1"/>
<feature type="transmembrane region" description="Helical" evidence="10">
    <location>
        <begin position="161"/>
        <end position="194"/>
    </location>
</feature>
<feature type="compositionally biased region" description="Polar residues" evidence="9">
    <location>
        <begin position="112"/>
        <end position="121"/>
    </location>
</feature>
<comment type="caution">
    <text evidence="12">The sequence shown here is derived from an EMBL/GenBank/DDBJ whole genome shotgun (WGS) entry which is preliminary data.</text>
</comment>
<evidence type="ECO:0000256" key="3">
    <source>
        <dbReference type="ARBA" id="ARBA00022692"/>
    </source>
</evidence>
<dbReference type="GO" id="GO:0015271">
    <property type="term" value="F:outward rectifier potassium channel activity"/>
    <property type="evidence" value="ECO:0007669"/>
    <property type="project" value="TreeGrafter"/>
</dbReference>
<feature type="transmembrane region" description="Helical" evidence="10">
    <location>
        <begin position="385"/>
        <end position="408"/>
    </location>
</feature>
<accession>G1XA72</accession>
<reference evidence="12 13" key="1">
    <citation type="journal article" date="2011" name="PLoS Pathog.">
        <title>Genomic and proteomic analyses of the fungus Arthrobotrys oligospora provide insights into nematode-trap formation.</title>
        <authorList>
            <person name="Yang J."/>
            <person name="Wang L."/>
            <person name="Ji X."/>
            <person name="Feng Y."/>
            <person name="Li X."/>
            <person name="Zou C."/>
            <person name="Xu J."/>
            <person name="Ren Y."/>
            <person name="Mi Q."/>
            <person name="Wu J."/>
            <person name="Liu S."/>
            <person name="Liu Y."/>
            <person name="Huang X."/>
            <person name="Wang H."/>
            <person name="Niu X."/>
            <person name="Li J."/>
            <person name="Liang L."/>
            <person name="Luo Y."/>
            <person name="Ji K."/>
            <person name="Zhou W."/>
            <person name="Yu Z."/>
            <person name="Li G."/>
            <person name="Liu Y."/>
            <person name="Li L."/>
            <person name="Qiao M."/>
            <person name="Feng L."/>
            <person name="Zhang K.-Q."/>
        </authorList>
    </citation>
    <scope>NUCLEOTIDE SEQUENCE [LARGE SCALE GENOMIC DNA]</scope>
    <source>
        <strain evidence="13">ATCC 24927 / CBS 115.81 / DSM 1491</strain>
    </source>
</reference>
<keyword evidence="5 8" id="KW-0406">Ion transport</keyword>
<feature type="region of interest" description="Disordered" evidence="9">
    <location>
        <begin position="582"/>
        <end position="618"/>
    </location>
</feature>
<dbReference type="STRING" id="756982.G1XA72"/>
<feature type="transmembrane region" description="Helical" evidence="10">
    <location>
        <begin position="214"/>
        <end position="238"/>
    </location>
</feature>
<feature type="transmembrane region" description="Helical" evidence="10">
    <location>
        <begin position="329"/>
        <end position="348"/>
    </location>
</feature>
<dbReference type="Gene3D" id="1.10.287.70">
    <property type="match status" value="2"/>
</dbReference>
<feature type="transmembrane region" description="Helical" evidence="10">
    <location>
        <begin position="250"/>
        <end position="274"/>
    </location>
</feature>
<dbReference type="GO" id="GO:0005886">
    <property type="term" value="C:plasma membrane"/>
    <property type="evidence" value="ECO:0007669"/>
    <property type="project" value="TreeGrafter"/>
</dbReference>
<dbReference type="SUPFAM" id="SSF81324">
    <property type="entry name" value="Voltage-gated potassium channels"/>
    <property type="match status" value="2"/>
</dbReference>
<dbReference type="AlphaFoldDB" id="G1XA72"/>
<dbReference type="InParanoid" id="G1XA72"/>
<evidence type="ECO:0000256" key="8">
    <source>
        <dbReference type="RuleBase" id="RU003857"/>
    </source>
</evidence>
<dbReference type="RefSeq" id="XP_011121384.1">
    <property type="nucleotide sequence ID" value="XM_011123082.1"/>
</dbReference>
<dbReference type="FunCoup" id="G1XA72">
    <property type="interactions" value="10"/>
</dbReference>
<dbReference type="GO" id="GO:0022841">
    <property type="term" value="F:potassium ion leak channel activity"/>
    <property type="evidence" value="ECO:0007669"/>
    <property type="project" value="TreeGrafter"/>
</dbReference>
<feature type="transmembrane region" description="Helical" evidence="10">
    <location>
        <begin position="286"/>
        <end position="309"/>
    </location>
</feature>
<feature type="transmembrane region" description="Helical" evidence="10">
    <location>
        <begin position="523"/>
        <end position="543"/>
    </location>
</feature>
<evidence type="ECO:0000256" key="2">
    <source>
        <dbReference type="ARBA" id="ARBA00022448"/>
    </source>
</evidence>
<dbReference type="Proteomes" id="UP000008784">
    <property type="component" value="Unassembled WGS sequence"/>
</dbReference>
<keyword evidence="4 10" id="KW-1133">Transmembrane helix</keyword>
<dbReference type="eggNOG" id="KOG1418">
    <property type="taxonomic scope" value="Eukaryota"/>
</dbReference>
<feature type="compositionally biased region" description="Basic and acidic residues" evidence="9">
    <location>
        <begin position="600"/>
        <end position="612"/>
    </location>
</feature>
<protein>
    <recommendedName>
        <fullName evidence="11">Potassium channel domain-containing protein</fullName>
    </recommendedName>
</protein>
<feature type="compositionally biased region" description="Polar residues" evidence="9">
    <location>
        <begin position="40"/>
        <end position="59"/>
    </location>
</feature>
<keyword evidence="6 10" id="KW-0472">Membrane</keyword>
<comment type="subcellular location">
    <subcellularLocation>
        <location evidence="1">Membrane</location>
        <topology evidence="1">Multi-pass membrane protein</topology>
    </subcellularLocation>
</comment>
<keyword evidence="3 8" id="KW-0812">Transmembrane</keyword>
<dbReference type="OrthoDB" id="297496at2759"/>
<evidence type="ECO:0000256" key="6">
    <source>
        <dbReference type="ARBA" id="ARBA00023136"/>
    </source>
</evidence>
<proteinExistence type="inferred from homology"/>
<dbReference type="InterPro" id="IPR003280">
    <property type="entry name" value="2pore_dom_K_chnl"/>
</dbReference>
<evidence type="ECO:0000313" key="12">
    <source>
        <dbReference type="EMBL" id="EGX49889.1"/>
    </source>
</evidence>
<organism evidence="12 13">
    <name type="scientific">Arthrobotrys oligospora (strain ATCC 24927 / CBS 115.81 / DSM 1491)</name>
    <name type="common">Nematode-trapping fungus</name>
    <name type="synonym">Didymozoophaga oligospora</name>
    <dbReference type="NCBI Taxonomy" id="756982"/>
    <lineage>
        <taxon>Eukaryota</taxon>
        <taxon>Fungi</taxon>
        <taxon>Dikarya</taxon>
        <taxon>Ascomycota</taxon>
        <taxon>Pezizomycotina</taxon>
        <taxon>Orbiliomycetes</taxon>
        <taxon>Orbiliales</taxon>
        <taxon>Orbiliaceae</taxon>
        <taxon>Orbilia</taxon>
        <taxon>Orbilia oligospora</taxon>
    </lineage>
</organism>
<evidence type="ECO:0000256" key="5">
    <source>
        <dbReference type="ARBA" id="ARBA00023065"/>
    </source>
</evidence>
<name>G1XA72_ARTOA</name>
<feature type="domain" description="Potassium channel" evidence="11">
    <location>
        <begin position="472"/>
        <end position="546"/>
    </location>
</feature>
<feature type="transmembrane region" description="Helical" evidence="10">
    <location>
        <begin position="494"/>
        <end position="511"/>
    </location>
</feature>
<keyword evidence="7 8" id="KW-0407">Ion channel</keyword>
<evidence type="ECO:0000256" key="9">
    <source>
        <dbReference type="SAM" id="MobiDB-lite"/>
    </source>
</evidence>
<feature type="domain" description="Potassium channel" evidence="11">
    <location>
        <begin position="336"/>
        <end position="404"/>
    </location>
</feature>
<dbReference type="PRINTS" id="PR01333">
    <property type="entry name" value="2POREKCHANEL"/>
</dbReference>
<evidence type="ECO:0000256" key="4">
    <source>
        <dbReference type="ARBA" id="ARBA00022989"/>
    </source>
</evidence>
<evidence type="ECO:0000256" key="1">
    <source>
        <dbReference type="ARBA" id="ARBA00004141"/>
    </source>
</evidence>
<keyword evidence="2 8" id="KW-0813">Transport</keyword>
<dbReference type="EMBL" id="ADOT01000129">
    <property type="protein sequence ID" value="EGX49889.1"/>
    <property type="molecule type" value="Genomic_DNA"/>
</dbReference>
<keyword evidence="13" id="KW-1185">Reference proteome</keyword>
<evidence type="ECO:0000259" key="11">
    <source>
        <dbReference type="Pfam" id="PF07885"/>
    </source>
</evidence>